<dbReference type="Proteomes" id="UP000245073">
    <property type="component" value="Unassembled WGS sequence"/>
</dbReference>
<evidence type="ECO:0000256" key="2">
    <source>
        <dbReference type="ARBA" id="ARBA00023239"/>
    </source>
</evidence>
<sequence length="386" mass="39472">MTDIALHAALVGHSGSRGQLNTPVLVVDRVALAANIATMADFAASKGLKLRPHAKTHKSADIARLQLEAGAVGLCCAKIGEAEALAAQGVSSGLLITSPVVSAPAIARLAALNLATEGLKVVVDHPDNVAALGVAASASGKPLEVLIDLDPGIHRTGVASPHAAVALFQAIQAQASLSYQGLQCYCGVQQHIEAFDVRKSALEDRGAYIREVIDALAAAGGAPAIVSGSGTGSHRIDAELGIFTELQVGSYVFMDDQYLACDLTGAGAGDGAEASPYKRSLFIDARVVSANSPGMVTVDAGFKAMSTDADPPQVVAGAPEGSRYFFMGDEHGALVPSSGAPPSLGARVTLAAPHCDPTVNLYDAYHVVEGDTLVAIWPVTARGRSR</sequence>
<reference evidence="4 5" key="1">
    <citation type="submission" date="2018-04" db="EMBL/GenBank/DDBJ databases">
        <title>The genome sequence of Caulobacter sp. 744.</title>
        <authorList>
            <person name="Gao J."/>
            <person name="Sun J."/>
        </authorList>
    </citation>
    <scope>NUCLEOTIDE SEQUENCE [LARGE SCALE GENOMIC DNA]</scope>
    <source>
        <strain evidence="4 5">774</strain>
    </source>
</reference>
<dbReference type="InterPro" id="IPR042208">
    <property type="entry name" value="D-ser_dehydrat-like_sf"/>
</dbReference>
<name>A0A2T9K5F1_9CAUL</name>
<feature type="domain" description="D-serine dehydratase-like" evidence="3">
    <location>
        <begin position="280"/>
        <end position="369"/>
    </location>
</feature>
<evidence type="ECO:0000313" key="4">
    <source>
        <dbReference type="EMBL" id="PVM91177.1"/>
    </source>
</evidence>
<dbReference type="InterPro" id="IPR051466">
    <property type="entry name" value="D-amino_acid_metab_enzyme"/>
</dbReference>
<dbReference type="CDD" id="cd06819">
    <property type="entry name" value="PLPDE_III_LS_D-TA"/>
    <property type="match status" value="1"/>
</dbReference>
<dbReference type="PANTHER" id="PTHR28004:SF2">
    <property type="entry name" value="D-SERINE DEHYDRATASE"/>
    <property type="match status" value="1"/>
</dbReference>
<dbReference type="InterPro" id="IPR001608">
    <property type="entry name" value="Ala_racemase_N"/>
</dbReference>
<dbReference type="OrthoDB" id="9772497at2"/>
<evidence type="ECO:0000259" key="3">
    <source>
        <dbReference type="SMART" id="SM01119"/>
    </source>
</evidence>
<proteinExistence type="inferred from homology"/>
<dbReference type="RefSeq" id="WP_109100358.1">
    <property type="nucleotide sequence ID" value="NZ_QDKQ01000032.1"/>
</dbReference>
<dbReference type="Pfam" id="PF01168">
    <property type="entry name" value="Ala_racemase_N"/>
    <property type="match status" value="1"/>
</dbReference>
<dbReference type="SUPFAM" id="SSF51419">
    <property type="entry name" value="PLP-binding barrel"/>
    <property type="match status" value="1"/>
</dbReference>
<organism evidence="4 5">
    <name type="scientific">Caulobacter endophyticus</name>
    <dbReference type="NCBI Taxonomy" id="2172652"/>
    <lineage>
        <taxon>Bacteria</taxon>
        <taxon>Pseudomonadati</taxon>
        <taxon>Pseudomonadota</taxon>
        <taxon>Alphaproteobacteria</taxon>
        <taxon>Caulobacterales</taxon>
        <taxon>Caulobacteraceae</taxon>
        <taxon>Caulobacter</taxon>
    </lineage>
</organism>
<keyword evidence="2" id="KW-0456">Lyase</keyword>
<dbReference type="GO" id="GO:0036088">
    <property type="term" value="P:D-serine catabolic process"/>
    <property type="evidence" value="ECO:0007669"/>
    <property type="project" value="TreeGrafter"/>
</dbReference>
<evidence type="ECO:0000313" key="5">
    <source>
        <dbReference type="Proteomes" id="UP000245073"/>
    </source>
</evidence>
<dbReference type="EMBL" id="QDKQ01000032">
    <property type="protein sequence ID" value="PVM91177.1"/>
    <property type="molecule type" value="Genomic_DNA"/>
</dbReference>
<comment type="caution">
    <text evidence="4">The sequence shown here is derived from an EMBL/GenBank/DDBJ whole genome shotgun (WGS) entry which is preliminary data.</text>
</comment>
<evidence type="ECO:0000256" key="1">
    <source>
        <dbReference type="ARBA" id="ARBA00005323"/>
    </source>
</evidence>
<dbReference type="Pfam" id="PF14031">
    <property type="entry name" value="D-ser_dehydrat"/>
    <property type="match status" value="1"/>
</dbReference>
<gene>
    <name evidence="4" type="ORF">DDF67_07940</name>
</gene>
<dbReference type="InterPro" id="IPR029066">
    <property type="entry name" value="PLP-binding_barrel"/>
</dbReference>
<accession>A0A2T9K5F1</accession>
<dbReference type="Gene3D" id="2.40.37.20">
    <property type="entry name" value="D-serine dehydratase-like domain"/>
    <property type="match status" value="1"/>
</dbReference>
<dbReference type="PANTHER" id="PTHR28004">
    <property type="entry name" value="ZGC:162816-RELATED"/>
    <property type="match status" value="1"/>
</dbReference>
<dbReference type="AlphaFoldDB" id="A0A2T9K5F1"/>
<dbReference type="Gene3D" id="3.20.20.10">
    <property type="entry name" value="Alanine racemase"/>
    <property type="match status" value="1"/>
</dbReference>
<protein>
    <submittedName>
        <fullName evidence="4">Threonine aldolase</fullName>
    </submittedName>
</protein>
<dbReference type="GO" id="GO:0008721">
    <property type="term" value="F:D-serine ammonia-lyase activity"/>
    <property type="evidence" value="ECO:0007669"/>
    <property type="project" value="TreeGrafter"/>
</dbReference>
<comment type="similarity">
    <text evidence="1">Belongs to the DSD1 family.</text>
</comment>
<dbReference type="SMART" id="SM01119">
    <property type="entry name" value="D-ser_dehydrat"/>
    <property type="match status" value="1"/>
</dbReference>
<dbReference type="InterPro" id="IPR026956">
    <property type="entry name" value="D-ser_dehydrat-like_dom"/>
</dbReference>
<keyword evidence="5" id="KW-1185">Reference proteome</keyword>